<organism evidence="2 3">
    <name type="scientific">Tistrella mobilis</name>
    <dbReference type="NCBI Taxonomy" id="171437"/>
    <lineage>
        <taxon>Bacteria</taxon>
        <taxon>Pseudomonadati</taxon>
        <taxon>Pseudomonadota</taxon>
        <taxon>Alphaproteobacteria</taxon>
        <taxon>Geminicoccales</taxon>
        <taxon>Geminicoccaceae</taxon>
        <taxon>Tistrella</taxon>
    </lineage>
</organism>
<name>A0A162KHK8_9PROT</name>
<accession>A0A162KHK8</accession>
<dbReference type="Proteomes" id="UP000075787">
    <property type="component" value="Unassembled WGS sequence"/>
</dbReference>
<protein>
    <recommendedName>
        <fullName evidence="1">Isopenicillin N synthase-like Fe(2+) 2OG dioxygenase domain-containing protein</fullName>
    </recommendedName>
</protein>
<evidence type="ECO:0000259" key="1">
    <source>
        <dbReference type="Pfam" id="PF03171"/>
    </source>
</evidence>
<dbReference type="RefSeq" id="WP_062766535.1">
    <property type="nucleotide sequence ID" value="NZ_CP121043.1"/>
</dbReference>
<evidence type="ECO:0000313" key="2">
    <source>
        <dbReference type="EMBL" id="KYO51294.1"/>
    </source>
</evidence>
<gene>
    <name evidence="2" type="ORF">AUP44_09515</name>
</gene>
<reference evidence="2 3" key="1">
    <citation type="submission" date="2015-12" db="EMBL/GenBank/DDBJ databases">
        <title>Genome sequence of Tistrella mobilis MCCC 1A02139.</title>
        <authorList>
            <person name="Lu L."/>
            <person name="Lai Q."/>
            <person name="Shao Z."/>
            <person name="Qian P."/>
        </authorList>
    </citation>
    <scope>NUCLEOTIDE SEQUENCE [LARGE SCALE GENOMIC DNA]</scope>
    <source>
        <strain evidence="2 3">MCCC 1A02139</strain>
    </source>
</reference>
<dbReference type="Gene3D" id="2.60.120.330">
    <property type="entry name" value="B-lactam Antibiotic, Isopenicillin N Synthase, Chain"/>
    <property type="match status" value="1"/>
</dbReference>
<evidence type="ECO:0000313" key="3">
    <source>
        <dbReference type="Proteomes" id="UP000075787"/>
    </source>
</evidence>
<dbReference type="InterPro" id="IPR044861">
    <property type="entry name" value="IPNS-like_FE2OG_OXY"/>
</dbReference>
<dbReference type="OrthoDB" id="21825at2"/>
<dbReference type="GeneID" id="97239490"/>
<dbReference type="InterPro" id="IPR027443">
    <property type="entry name" value="IPNS-like_sf"/>
</dbReference>
<sequence length="305" mass="33624">MTAPHPTDILPTASLTAEGFCFDAPDGFDLARRRGAFHLAHPRDMDFTAGIRLARSYYLDPDGGSGDAWRGFRDRDLSPTLLGYSCTGADQDELLQIESHLWHRHLPAAAAALLWRMSGISRSVLRGLFAMAGVPATDVERVTGGLDPAGSSADGALQYCIFNHFRAEIDQPVGLTAHKDSGFVTLLYTVEKGLESQDGAGWVPFDPLPGYFTLVLGHSLEVLTARLARPITASYHRVRTTRPRPAGMPDRFTFGTYIGPRWDQPLYEYTEDGRLTSSMSFLDFQKRKAAEMAYDFHPRVAEALG</sequence>
<dbReference type="SUPFAM" id="SSF51197">
    <property type="entry name" value="Clavaminate synthase-like"/>
    <property type="match status" value="1"/>
</dbReference>
<dbReference type="Pfam" id="PF03171">
    <property type="entry name" value="2OG-FeII_Oxy"/>
    <property type="match status" value="1"/>
</dbReference>
<proteinExistence type="predicted"/>
<dbReference type="AlphaFoldDB" id="A0A162KHK8"/>
<comment type="caution">
    <text evidence="2">The sequence shown here is derived from an EMBL/GenBank/DDBJ whole genome shotgun (WGS) entry which is preliminary data.</text>
</comment>
<dbReference type="EMBL" id="LPZR01000176">
    <property type="protein sequence ID" value="KYO51294.1"/>
    <property type="molecule type" value="Genomic_DNA"/>
</dbReference>
<feature type="domain" description="Isopenicillin N synthase-like Fe(2+) 2OG dioxygenase" evidence="1">
    <location>
        <begin position="163"/>
        <end position="242"/>
    </location>
</feature>